<protein>
    <submittedName>
        <fullName evidence="1">Uncharacterized protein</fullName>
    </submittedName>
</protein>
<dbReference type="AlphaFoldDB" id="A0A6A6NJ20"/>
<comment type="caution">
    <text evidence="1">The sequence shown here is derived from an EMBL/GenBank/DDBJ whole genome shotgun (WGS) entry which is preliminary data.</text>
</comment>
<proteinExistence type="predicted"/>
<dbReference type="Proteomes" id="UP000467840">
    <property type="component" value="Chromosome 5"/>
</dbReference>
<dbReference type="EMBL" id="JAAGAX010000001">
    <property type="protein sequence ID" value="KAF2324842.1"/>
    <property type="molecule type" value="Genomic_DNA"/>
</dbReference>
<gene>
    <name evidence="1" type="ORF">GH714_017929</name>
</gene>
<name>A0A6A6NJ20_HEVBR</name>
<dbReference type="InterPro" id="IPR040256">
    <property type="entry name" value="At4g02000-like"/>
</dbReference>
<dbReference type="PANTHER" id="PTHR31286">
    <property type="entry name" value="GLYCINE-RICH CELL WALL STRUCTURAL PROTEIN 1.8-LIKE"/>
    <property type="match status" value="1"/>
</dbReference>
<evidence type="ECO:0000313" key="2">
    <source>
        <dbReference type="Proteomes" id="UP000467840"/>
    </source>
</evidence>
<organism evidence="1 2">
    <name type="scientific">Hevea brasiliensis</name>
    <name type="common">Para rubber tree</name>
    <name type="synonym">Siphonia brasiliensis</name>
    <dbReference type="NCBI Taxonomy" id="3981"/>
    <lineage>
        <taxon>Eukaryota</taxon>
        <taxon>Viridiplantae</taxon>
        <taxon>Streptophyta</taxon>
        <taxon>Embryophyta</taxon>
        <taxon>Tracheophyta</taxon>
        <taxon>Spermatophyta</taxon>
        <taxon>Magnoliopsida</taxon>
        <taxon>eudicotyledons</taxon>
        <taxon>Gunneridae</taxon>
        <taxon>Pentapetalae</taxon>
        <taxon>rosids</taxon>
        <taxon>fabids</taxon>
        <taxon>Malpighiales</taxon>
        <taxon>Euphorbiaceae</taxon>
        <taxon>Crotonoideae</taxon>
        <taxon>Micrandreae</taxon>
        <taxon>Hevea</taxon>
    </lineage>
</organism>
<dbReference type="PANTHER" id="PTHR31286:SF167">
    <property type="entry name" value="OS09G0268800 PROTEIN"/>
    <property type="match status" value="1"/>
</dbReference>
<keyword evidence="2" id="KW-1185">Reference proteome</keyword>
<accession>A0A6A6NJ20</accession>
<reference evidence="1 2" key="1">
    <citation type="journal article" date="2020" name="Mol. Plant">
        <title>The Chromosome-Based Rubber Tree Genome Provides New Insights into Spurge Genome Evolution and Rubber Biosynthesis.</title>
        <authorList>
            <person name="Liu J."/>
            <person name="Shi C."/>
            <person name="Shi C.C."/>
            <person name="Li W."/>
            <person name="Zhang Q.J."/>
            <person name="Zhang Y."/>
            <person name="Li K."/>
            <person name="Lu H.F."/>
            <person name="Shi C."/>
            <person name="Zhu S.T."/>
            <person name="Xiao Z.Y."/>
            <person name="Nan H."/>
            <person name="Yue Y."/>
            <person name="Zhu X.G."/>
            <person name="Wu Y."/>
            <person name="Hong X.N."/>
            <person name="Fan G.Y."/>
            <person name="Tong Y."/>
            <person name="Zhang D."/>
            <person name="Mao C.L."/>
            <person name="Liu Y.L."/>
            <person name="Hao S.J."/>
            <person name="Liu W.Q."/>
            <person name="Lv M.Q."/>
            <person name="Zhang H.B."/>
            <person name="Liu Y."/>
            <person name="Hu-Tang G.R."/>
            <person name="Wang J.P."/>
            <person name="Wang J.H."/>
            <person name="Sun Y.H."/>
            <person name="Ni S.B."/>
            <person name="Chen W.B."/>
            <person name="Zhang X.C."/>
            <person name="Jiao Y.N."/>
            <person name="Eichler E.E."/>
            <person name="Li G.H."/>
            <person name="Liu X."/>
            <person name="Gao L.Z."/>
        </authorList>
    </citation>
    <scope>NUCLEOTIDE SEQUENCE [LARGE SCALE GENOMIC DNA]</scope>
    <source>
        <strain evidence="2">cv. GT1</strain>
        <tissue evidence="1">Leaf</tissue>
    </source>
</reference>
<evidence type="ECO:0000313" key="1">
    <source>
        <dbReference type="EMBL" id="KAF2324842.1"/>
    </source>
</evidence>
<sequence>MAADSVDELISSLRLTEEETIVGEFFLEDDKKHVLEGGPWCFDGQLVVLREMVESDTANSITFQECSFWVRAYGVPFSCFSKSTAKLIANMIGRFISFDEDDVIGWSNALRFKVAIPIDKPLRRGVLLKLMVGTVRWIQLRMVNGYVLCQGKSFSFETMQKKRRKQGWRLNYSSGRVTALMVRWGRRRGIGWMPQENNRTSSCKTPLVQLLNELNVGSEHADGTTNGMGRDIGCAVVTTDGSNENSMFCEDACGLEVVEGSVVSTVHAKKKGTWRRRTREKGQSSDGVNLQNVRKRANDEMSDMVLENLHSGKRTSLVVMPFTISEATSGDIQGHLGT</sequence>